<feature type="region of interest" description="Disordered" evidence="7">
    <location>
        <begin position="426"/>
        <end position="445"/>
    </location>
</feature>
<name>M7CDC5_CHEMY</name>
<feature type="compositionally biased region" description="Polar residues" evidence="7">
    <location>
        <begin position="1227"/>
        <end position="1245"/>
    </location>
</feature>
<evidence type="ECO:0000256" key="3">
    <source>
        <dbReference type="ARBA" id="ARBA00022454"/>
    </source>
</evidence>
<dbReference type="InterPro" id="IPR022031">
    <property type="entry name" value="Rif1_N"/>
</dbReference>
<dbReference type="GO" id="GO:0140445">
    <property type="term" value="C:chromosome, telomeric repeat region"/>
    <property type="evidence" value="ECO:0007669"/>
    <property type="project" value="TreeGrafter"/>
</dbReference>
<feature type="region of interest" description="Disordered" evidence="7">
    <location>
        <begin position="2019"/>
        <end position="2082"/>
    </location>
</feature>
<feature type="compositionally biased region" description="Low complexity" evidence="7">
    <location>
        <begin position="1309"/>
        <end position="1322"/>
    </location>
</feature>
<keyword evidence="6" id="KW-0131">Cell cycle</keyword>
<proteinExistence type="predicted"/>
<dbReference type="GO" id="GO:0000723">
    <property type="term" value="P:telomere maintenance"/>
    <property type="evidence" value="ECO:0007669"/>
    <property type="project" value="TreeGrafter"/>
</dbReference>
<dbReference type="CDD" id="cd14267">
    <property type="entry name" value="Rif1_CTD_C-II_like"/>
    <property type="match status" value="1"/>
</dbReference>
<feature type="region of interest" description="Disordered" evidence="7">
    <location>
        <begin position="2101"/>
        <end position="2124"/>
    </location>
</feature>
<feature type="compositionally biased region" description="Polar residues" evidence="7">
    <location>
        <begin position="1462"/>
        <end position="1474"/>
    </location>
</feature>
<feature type="region of interest" description="Disordered" evidence="7">
    <location>
        <begin position="2197"/>
        <end position="2217"/>
    </location>
</feature>
<accession>M7CDC5</accession>
<keyword evidence="5" id="KW-0539">Nucleus</keyword>
<evidence type="ECO:0000256" key="2">
    <source>
        <dbReference type="ARBA" id="ARBA00004574"/>
    </source>
</evidence>
<feature type="compositionally biased region" description="Basic and acidic residues" evidence="7">
    <location>
        <begin position="1489"/>
        <end position="1500"/>
    </location>
</feature>
<organism evidence="9 10">
    <name type="scientific">Chelonia mydas</name>
    <name type="common">Green sea-turtle</name>
    <name type="synonym">Chelonia agassizi</name>
    <dbReference type="NCBI Taxonomy" id="8469"/>
    <lineage>
        <taxon>Eukaryota</taxon>
        <taxon>Metazoa</taxon>
        <taxon>Chordata</taxon>
        <taxon>Craniata</taxon>
        <taxon>Vertebrata</taxon>
        <taxon>Euteleostomi</taxon>
        <taxon>Archelosauria</taxon>
        <taxon>Testudinata</taxon>
        <taxon>Testudines</taxon>
        <taxon>Cryptodira</taxon>
        <taxon>Durocryptodira</taxon>
        <taxon>Americhelydia</taxon>
        <taxon>Chelonioidea</taxon>
        <taxon>Cheloniidae</taxon>
        <taxon>Chelonia</taxon>
    </lineage>
</organism>
<keyword evidence="3" id="KW-0158">Chromosome</keyword>
<feature type="compositionally biased region" description="Polar residues" evidence="7">
    <location>
        <begin position="1509"/>
        <end position="1528"/>
    </location>
</feature>
<feature type="compositionally biased region" description="Low complexity" evidence="7">
    <location>
        <begin position="2202"/>
        <end position="2217"/>
    </location>
</feature>
<gene>
    <name evidence="9" type="ORF">UY3_04091</name>
</gene>
<evidence type="ECO:0000256" key="4">
    <source>
        <dbReference type="ARBA" id="ARBA00022895"/>
    </source>
</evidence>
<feature type="compositionally biased region" description="Basic and acidic residues" evidence="7">
    <location>
        <begin position="428"/>
        <end position="445"/>
    </location>
</feature>
<feature type="compositionally biased region" description="Basic and acidic residues" evidence="7">
    <location>
        <begin position="1367"/>
        <end position="1396"/>
    </location>
</feature>
<feature type="compositionally biased region" description="Basic and acidic residues" evidence="7">
    <location>
        <begin position="1547"/>
        <end position="1643"/>
    </location>
</feature>
<evidence type="ECO:0000256" key="6">
    <source>
        <dbReference type="ARBA" id="ARBA00023306"/>
    </source>
</evidence>
<protein>
    <submittedName>
        <fullName evidence="9">Telomere-associated protein RIF1</fullName>
    </submittedName>
</protein>
<dbReference type="Proteomes" id="UP000031443">
    <property type="component" value="Unassembled WGS sequence"/>
</dbReference>
<evidence type="ECO:0000256" key="5">
    <source>
        <dbReference type="ARBA" id="ARBA00023242"/>
    </source>
</evidence>
<feature type="domain" description="Telomere-associated protein Rif1 N-terminal" evidence="8">
    <location>
        <begin position="70"/>
        <end position="325"/>
    </location>
</feature>
<feature type="compositionally biased region" description="Basic and acidic residues" evidence="7">
    <location>
        <begin position="1211"/>
        <end position="1225"/>
    </location>
</feature>
<dbReference type="PANTHER" id="PTHR22928">
    <property type="entry name" value="TELOMERE-ASSOCIATED PROTEIN RIF1"/>
    <property type="match status" value="1"/>
</dbReference>
<dbReference type="eggNOG" id="ENOG502QV6C">
    <property type="taxonomic scope" value="Eukaryota"/>
</dbReference>
<comment type="subcellular location">
    <subcellularLocation>
        <location evidence="2">Chromosome</location>
        <location evidence="2">Telomere</location>
    </subcellularLocation>
    <subcellularLocation>
        <location evidence="1">Nucleus</location>
    </subcellularLocation>
</comment>
<feature type="region of interest" description="Disordered" evidence="7">
    <location>
        <begin position="1364"/>
        <end position="1420"/>
    </location>
</feature>
<dbReference type="PANTHER" id="PTHR22928:SF3">
    <property type="entry name" value="TELOMERE-ASSOCIATED PROTEIN RIF1"/>
    <property type="match status" value="1"/>
</dbReference>
<feature type="region of interest" description="Disordered" evidence="7">
    <location>
        <begin position="1211"/>
        <end position="1245"/>
    </location>
</feature>
<keyword evidence="10" id="KW-1185">Reference proteome</keyword>
<dbReference type="EMBL" id="KB518693">
    <property type="protein sequence ID" value="EMP38772.1"/>
    <property type="molecule type" value="Genomic_DNA"/>
</dbReference>
<feature type="region of interest" description="Disordered" evidence="7">
    <location>
        <begin position="1284"/>
        <end position="1331"/>
    </location>
</feature>
<evidence type="ECO:0000256" key="7">
    <source>
        <dbReference type="SAM" id="MobiDB-lite"/>
    </source>
</evidence>
<keyword evidence="4" id="KW-0779">Telomere</keyword>
<evidence type="ECO:0000259" key="8">
    <source>
        <dbReference type="Pfam" id="PF12231"/>
    </source>
</evidence>
<dbReference type="Pfam" id="PF12231">
    <property type="entry name" value="Rif1_N"/>
    <property type="match status" value="1"/>
</dbReference>
<feature type="compositionally biased region" description="Basic and acidic residues" evidence="7">
    <location>
        <begin position="2048"/>
        <end position="2071"/>
    </location>
</feature>
<evidence type="ECO:0000313" key="9">
    <source>
        <dbReference type="EMBL" id="EMP38772.1"/>
    </source>
</evidence>
<dbReference type="SUPFAM" id="SSF48371">
    <property type="entry name" value="ARM repeat"/>
    <property type="match status" value="1"/>
</dbReference>
<reference evidence="10" key="1">
    <citation type="journal article" date="2013" name="Nat. Genet.">
        <title>The draft genomes of soft-shell turtle and green sea turtle yield insights into the development and evolution of the turtle-specific body plan.</title>
        <authorList>
            <person name="Wang Z."/>
            <person name="Pascual-Anaya J."/>
            <person name="Zadissa A."/>
            <person name="Li W."/>
            <person name="Niimura Y."/>
            <person name="Huang Z."/>
            <person name="Li C."/>
            <person name="White S."/>
            <person name="Xiong Z."/>
            <person name="Fang D."/>
            <person name="Wang B."/>
            <person name="Ming Y."/>
            <person name="Chen Y."/>
            <person name="Zheng Y."/>
            <person name="Kuraku S."/>
            <person name="Pignatelli M."/>
            <person name="Herrero J."/>
            <person name="Beal K."/>
            <person name="Nozawa M."/>
            <person name="Li Q."/>
            <person name="Wang J."/>
            <person name="Zhang H."/>
            <person name="Yu L."/>
            <person name="Shigenobu S."/>
            <person name="Wang J."/>
            <person name="Liu J."/>
            <person name="Flicek P."/>
            <person name="Searle S."/>
            <person name="Wang J."/>
            <person name="Kuratani S."/>
            <person name="Yin Y."/>
            <person name="Aken B."/>
            <person name="Zhang G."/>
            <person name="Irie N."/>
        </authorList>
    </citation>
    <scope>NUCLEOTIDE SEQUENCE [LARGE SCALE GENOMIC DNA]</scope>
</reference>
<evidence type="ECO:0000256" key="1">
    <source>
        <dbReference type="ARBA" id="ARBA00004123"/>
    </source>
</evidence>
<sequence length="2426" mass="269030">MSQTGSFQEGVLGFPLRPFHLTYPEHLVQFWENTSSSSLVIGLTPDFVTLIPLFGIQKIYAELIRLTRRGRLTGEEGKEFTADVGKHFSRLCKVFKAHISSQNSELSSAALQALGFCVFNSKITYELSATEVQELLSTVNSVAVKTSDKNTRTRALWVISKQTFSSEIVGKEVPNIISTLETILTKGDVYSMAVEYEALNVVIRLMEQTPTQMGEEAVRWAKLIIPMVVHSAHKVQLRGAAALEMGMPLLLQKQQEVAVITEHLMTTKVISELQKLFSAKNETYVLKLWPLFVKLLGKTLHRSGSFINSLLQLEELGFRSGSPVTPYGELYTVLILAEWWWIDAEAARKARSKYSEVLSAQHSSYSVANAVFGRYIVQCKKAEIANAAIELYPCENRGFGTDETGGLVVFTELTTAVWRRQALGGSRRSGDAAHSGEEAEWKGGERGGGAWLPVCVPLIQSTLSLDSSAVPQGTPSRAAVNQSLATATSAQKSGSYPFGSPVTPRINLNSSVSGIIVIPSIQLLGIEMLLHFLMGPEVLAFSKQNKLLLNLEPLQYPLISSPSFFCKHASTLINAVQEGFIAIGKEVPDAMLNIIWKHMIDFVKVAIESGNKKERQGSEMLTLLLQALKNIVTSSTLPVQKTLSLIEITIKELPSKVLGSPAYQVADMDLLNGTPALFLIQLPFRDNLLEWCVTDERFFLNLEVLVGCVLSGPTSPLAFSESVFCIINQCAKQVENKEHLWRMWSIVVNPLTEWINQTSEVNQGDALEHNFNAVYSALLLPMSHIFPIQEFPQPTMKSLLRTWSELYKTFARCAALVATAEENLCCEELCAKISGLEDEALVNLSMVDGLTHIVSVMVDCINFTPYGTKYQPKNRSPQTPTDWSKKKKEPLGKLASLFKLLVKLINSFHMLSSKDTQSETLISVGASVIAILHNIISHISLPSMIRTMFATLSKPLAMFYERTKLADVSRVYSSLSNKLEKLLGEIIVCLQSHYTGFYDSDLLEQLSPLLCIIFLHKSKQIRSQSAQFWNATFAKATVLTYPEELKSILSQAKKKILLLLPGFESVELVEESSAPFSDATENSQWDAKISGIEVKSGGKRDSLLAQANGLKDKTTTAHVTTAKLKLEFSSSKTKPSEILLEEEKSVDFVVIPLETKARLLTEHQKEVLRTKRIDIPAMYNNLDASQDTPLFSQYSQSQEDSLLKTSLIEEPKEDFEKKPQDERTKSNVHNSTHEITGNCKSSEPLENSVNIEDKSITRVPESSDLNCEEDLKKSVTEMVAKESLVGDDSKKHATGTVAKEPSVGNENTSNVSSISSSSDVISGTPQPASRRQSFITLEKFDSSENRPFSPSALNRLSGASGTVAVLDKQESIDAPKTPSKIEKPKEENKSSSKSEFEGTVTGLKRLSRRQIKTQHGEIRQSELLTDLELEKSIQESVVDTHLENKSGPPSQTEETKCILDTQTQAPNSTVIESTTIEHKQIVDGVEEEEKCKGSNLDSKENTPPVVAISTDQISNDDNQVPQMSPNQKTLRRSSRRRSEIAENTTDSQDKENSHQKKDKRKDDEKSFQKRVPQIKEDASQKQKSVSEKAVDAKENANKKECNFHEKTAAEDIGPKESHTSRGLQEEMNKNAKKSESDNLKSEIDDVQDSSSDITSQKKTRGRTRYQTRRASQGLLSSIENSESDSSETREESTKRKRSGKWKNKSDPLQSKVKEEKESQNQELSSQEIVTEIKNLSEVKSKGETSSEVDRDTVLISQACDVKNKKMYTDINESTGIIDVAKTSVGGQNTNVEQNKTNILGEPFMNPCISEPVLKTRQANKSLDKQRSVEGCSAIILSEFAAVATTSDSVLSSEKPLQILECQHKRSKRMRRSKSYNCCGENSQQQEKSFTELKNADNHAQSEHKNTCIQITMTALETSSNDSHFEERLSVEPCAMSTPLLPIKKSSFVKDSERGIKSENDLEENAIPVEEDLEKPSYIKSKTCDPVIQEQQPEPTNLVDSIEQCLTDCVSKESIESCLPLENGTEPEATEKEEMSQNGQMEEISDAETVNKPDQTKINEPKHDQNEVEKTENTPIKAYIPQDSEMKEEGLIFTETAVAATVPENVASDQEGAEESDNVDSPQKLKELDSVALVKVNESPSEVQTRCIWSPSASPSTSILKRGVKRHQEDDSPSPANKIRRVSFANPIYQEGLADDIDRRSPVVRSHSSSNSSPSLRSFKISSNTQAKITEMAKESLPCPTESVYPALVGCKAPVDIILPQITSNIWARGLGQLIRAKNIKTVGDLSTLTAAEIKTLPIRSPKVSNVKKALRGYHEQQVKARGFDEIAVLEDREKAENVIDEKPFSTDEERLATDLSEQVALSTDRQPTTDLLSQVSALAAQLTSEDLHSYSGSQLFEMQEKLGSMTNCIMKNLQSRWKSPPNESSV</sequence>
<evidence type="ECO:0000313" key="10">
    <source>
        <dbReference type="Proteomes" id="UP000031443"/>
    </source>
</evidence>
<feature type="region of interest" description="Disordered" evidence="7">
    <location>
        <begin position="1462"/>
        <end position="1725"/>
    </location>
</feature>
<feature type="compositionally biased region" description="Basic residues" evidence="7">
    <location>
        <begin position="1657"/>
        <end position="1667"/>
    </location>
</feature>
<dbReference type="InterPro" id="IPR016024">
    <property type="entry name" value="ARM-type_fold"/>
</dbReference>
<dbReference type="GO" id="GO:0005634">
    <property type="term" value="C:nucleus"/>
    <property type="evidence" value="ECO:0007669"/>
    <property type="project" value="UniProtKB-SubCell"/>
</dbReference>
<dbReference type="STRING" id="8469.M7CDC5"/>